<dbReference type="KEGG" id="sct:SCAT_1936"/>
<reference evidence="3" key="1">
    <citation type="submission" date="2011-12" db="EMBL/GenBank/DDBJ databases">
        <title>Complete genome sequence of Streptomyces cattleya strain DSM 46488.</title>
        <authorList>
            <person name="Ou H.-Y."/>
            <person name="Li P."/>
            <person name="Zhao C."/>
            <person name="O'Hagan D."/>
            <person name="Deng Z."/>
        </authorList>
    </citation>
    <scope>NUCLEOTIDE SEQUENCE [LARGE SCALE GENOMIC DNA]</scope>
    <source>
        <strain evidence="3">ATCC 35852 / DSM 46488 / JCM 4925 / NBRC 14057 / NRRL 8057</strain>
    </source>
</reference>
<dbReference type="KEGG" id="scy:SCATT_19270"/>
<dbReference type="PATRIC" id="fig|1003195.11.peg.3466"/>
<dbReference type="Proteomes" id="UP000007842">
    <property type="component" value="Chromosome"/>
</dbReference>
<protein>
    <recommendedName>
        <fullName evidence="4">Secreted protein</fullName>
    </recommendedName>
</protein>
<sequence>MAGTVRATTLAAAALGLAAAVTVAGCGGQGGHRDCASVAAAVRSQADALPGAARKAGDDPREAATVLRTIQQDLDEIAGKTPGPAAGKAVAELSQAVANAKDQLDKGEPVEVAPVQRGAADLVTACPKG</sequence>
<gene>
    <name evidence="2" type="ordered locus">SCATT_19270</name>
</gene>
<dbReference type="HOGENOM" id="CLU_1947569_0_0_11"/>
<dbReference type="STRING" id="1003195.SCATT_19270"/>
<proteinExistence type="predicted"/>
<evidence type="ECO:0000313" key="3">
    <source>
        <dbReference type="Proteomes" id="UP000007842"/>
    </source>
</evidence>
<keyword evidence="1" id="KW-0732">Signal</keyword>
<dbReference type="AlphaFoldDB" id="F8JU89"/>
<accession>F8JU89</accession>
<evidence type="ECO:0000313" key="2">
    <source>
        <dbReference type="EMBL" id="AEW94298.1"/>
    </source>
</evidence>
<name>F8JU89_STREN</name>
<keyword evidence="3" id="KW-1185">Reference proteome</keyword>
<dbReference type="EMBL" id="CP003219">
    <property type="protein sequence ID" value="AEW94298.1"/>
    <property type="molecule type" value="Genomic_DNA"/>
</dbReference>
<evidence type="ECO:0000256" key="1">
    <source>
        <dbReference type="SAM" id="SignalP"/>
    </source>
</evidence>
<feature type="chain" id="PRO_5039485706" description="Secreted protein" evidence="1">
    <location>
        <begin position="25"/>
        <end position="129"/>
    </location>
</feature>
<accession>G8WTV3</accession>
<organism evidence="2 3">
    <name type="scientific">Streptantibioticus cattleyicolor (strain ATCC 35852 / DSM 46488 / JCM 4925 / NBRC 14057 / NRRL 8057)</name>
    <name type="common">Streptomyces cattleya</name>
    <dbReference type="NCBI Taxonomy" id="1003195"/>
    <lineage>
        <taxon>Bacteria</taxon>
        <taxon>Bacillati</taxon>
        <taxon>Actinomycetota</taxon>
        <taxon>Actinomycetes</taxon>
        <taxon>Kitasatosporales</taxon>
        <taxon>Streptomycetaceae</taxon>
        <taxon>Streptantibioticus</taxon>
    </lineage>
</organism>
<feature type="signal peptide" evidence="1">
    <location>
        <begin position="1"/>
        <end position="24"/>
    </location>
</feature>
<dbReference type="RefSeq" id="WP_014142693.1">
    <property type="nucleotide sequence ID" value="NC_016111.1"/>
</dbReference>
<evidence type="ECO:0008006" key="4">
    <source>
        <dbReference type="Google" id="ProtNLM"/>
    </source>
</evidence>
<dbReference type="PROSITE" id="PS51257">
    <property type="entry name" value="PROKAR_LIPOPROTEIN"/>
    <property type="match status" value="1"/>
</dbReference>